<feature type="transmembrane region" description="Helical" evidence="1">
    <location>
        <begin position="9"/>
        <end position="30"/>
    </location>
</feature>
<proteinExistence type="predicted"/>
<dbReference type="HOGENOM" id="CLU_1271187_0_0_4"/>
<dbReference type="EMBL" id="AL157959">
    <property type="protein sequence ID" value="CAM08761.1"/>
    <property type="molecule type" value="Genomic_DNA"/>
</dbReference>
<dbReference type="KEGG" id="nma:NMA1624"/>
<feature type="transmembrane region" description="Helical" evidence="1">
    <location>
        <begin position="36"/>
        <end position="55"/>
    </location>
</feature>
<accession>A0A0U1RJD7</accession>
<gene>
    <name evidence="2" type="ordered locus">NMA1624</name>
</gene>
<organism evidence="2 3">
    <name type="scientific">Neisseria meningitidis serogroup A / serotype 4A (strain DSM 15465 / Z2491)</name>
    <dbReference type="NCBI Taxonomy" id="122587"/>
    <lineage>
        <taxon>Bacteria</taxon>
        <taxon>Pseudomonadati</taxon>
        <taxon>Pseudomonadota</taxon>
        <taxon>Betaproteobacteria</taxon>
        <taxon>Neisseriales</taxon>
        <taxon>Neisseriaceae</taxon>
        <taxon>Neisseria</taxon>
    </lineage>
</organism>
<reference evidence="2 3" key="1">
    <citation type="journal article" date="2000" name="Nature">
        <title>Complete DNA sequence of a serogroup A strain of Neisseria meningitidis Z2491.</title>
        <authorList>
            <person name="Parkhill J."/>
            <person name="Achtman M."/>
            <person name="James K.D."/>
            <person name="Bentley S.D."/>
            <person name="Churcher C."/>
            <person name="Klee S.R."/>
            <person name="Morelli G."/>
            <person name="Basham D."/>
            <person name="Brown D."/>
            <person name="Chillingworth T."/>
            <person name="Davies R.M."/>
            <person name="Davis P."/>
            <person name="Devlin K."/>
            <person name="Feltwell T."/>
            <person name="Hamlin N."/>
            <person name="Holroyd S."/>
            <person name="Jagels K."/>
            <person name="Leather S."/>
            <person name="Moule S."/>
            <person name="Mungall K."/>
            <person name="Quail M.A."/>
            <person name="Rajandream M.A."/>
            <person name="Rutherford K.M."/>
            <person name="Simmonds M."/>
            <person name="Skelton J."/>
            <person name="Whitehead S."/>
            <person name="Spratt B.G."/>
            <person name="Barrell B.G."/>
        </authorList>
    </citation>
    <scope>NUCLEOTIDE SEQUENCE [LARGE SCALE GENOMIC DNA]</scope>
    <source>
        <strain evidence="3">DSM 15465 / Z2491</strain>
    </source>
</reference>
<dbReference type="AlphaFoldDB" id="A0A0U1RJD7"/>
<keyword evidence="1" id="KW-0812">Transmembrane</keyword>
<evidence type="ECO:0000256" key="1">
    <source>
        <dbReference type="SAM" id="Phobius"/>
    </source>
</evidence>
<keyword evidence="1" id="KW-0472">Membrane</keyword>
<protein>
    <submittedName>
        <fullName evidence="2">Integral membrane protein</fullName>
    </submittedName>
</protein>
<sequence>MRHMKNKNYLLVFIVLHITLIVINIVFGYFVFLFDFFAFLFFANVFLAVNLLFLEKNIKNKLLFLLPISIIIWMVIHISMINIKFYKFEHQIKEQNISSITGVIKPHDSYNYVYDSNGYAKLKDNHRYGRVIRETPYIDVVASDVKNKSIRLSLVCGIHSYAPCANFIKFAKKPVKIYFYNQPQGDFIDNVIFEINDGKKSLYLLDKYKTFFLIENSVCIVLIILYLKFNLLLYRTYFNELE</sequence>
<feature type="transmembrane region" description="Helical" evidence="1">
    <location>
        <begin position="62"/>
        <end position="83"/>
    </location>
</feature>
<keyword evidence="1" id="KW-1133">Transmembrane helix</keyword>
<feature type="transmembrane region" description="Helical" evidence="1">
    <location>
        <begin position="210"/>
        <end position="227"/>
    </location>
</feature>
<name>A0A0U1RJD7_NEIMA</name>
<dbReference type="Proteomes" id="UP000000626">
    <property type="component" value="Chromosome"/>
</dbReference>
<evidence type="ECO:0000313" key="2">
    <source>
        <dbReference type="EMBL" id="CAM08761.1"/>
    </source>
</evidence>
<evidence type="ECO:0000313" key="3">
    <source>
        <dbReference type="Proteomes" id="UP000000626"/>
    </source>
</evidence>
<dbReference type="EnsemblBacteria" id="CAM08761">
    <property type="protein sequence ID" value="CAM08761"/>
    <property type="gene ID" value="NMA1624"/>
</dbReference>